<evidence type="ECO:0000313" key="4">
    <source>
        <dbReference type="Proteomes" id="UP001589887"/>
    </source>
</evidence>
<reference evidence="3 4" key="1">
    <citation type="submission" date="2024-09" db="EMBL/GenBank/DDBJ databases">
        <authorList>
            <person name="Sun Q."/>
            <person name="Mori K."/>
        </authorList>
    </citation>
    <scope>NUCLEOTIDE SEQUENCE [LARGE SCALE GENOMIC DNA]</scope>
    <source>
        <strain evidence="3 4">JCM 4557</strain>
    </source>
</reference>
<sequence length="147" mass="16537">MSDEEQGENPSLNFLRVFSGYGTLVWGARTLAASQSTEWRYIPVRRLADTLARDVSTALQSVVFEPNTQPTWEKVRAAIDTYLYRLWQQGGLQGTKVEESYFIQIGKGITMTEQDITDGRLIVKTGIAPVRPAEFIVQQHTITLDQG</sequence>
<gene>
    <name evidence="3" type="ORF">ACFH04_00025</name>
</gene>
<dbReference type="PANTHER" id="PTHR35861">
    <property type="match status" value="1"/>
</dbReference>
<accession>A0ABV6T8M6</accession>
<evidence type="ECO:0000259" key="2">
    <source>
        <dbReference type="Pfam" id="PF17482"/>
    </source>
</evidence>
<evidence type="ECO:0000256" key="1">
    <source>
        <dbReference type="ARBA" id="ARBA00008005"/>
    </source>
</evidence>
<evidence type="ECO:0000313" key="3">
    <source>
        <dbReference type="EMBL" id="MFC0842141.1"/>
    </source>
</evidence>
<name>A0ABV6T8M6_9ACTN</name>
<comment type="similarity">
    <text evidence="1">Belongs to the myoviridae tail sheath protein family.</text>
</comment>
<dbReference type="RefSeq" id="WP_394316037.1">
    <property type="nucleotide sequence ID" value="NZ_JBHMQV010000001.1"/>
</dbReference>
<dbReference type="PANTHER" id="PTHR35861:SF1">
    <property type="entry name" value="PHAGE TAIL SHEATH PROTEIN"/>
    <property type="match status" value="1"/>
</dbReference>
<dbReference type="InterPro" id="IPR020287">
    <property type="entry name" value="Tail_sheath_C"/>
</dbReference>
<comment type="caution">
    <text evidence="3">The sequence shown here is derived from an EMBL/GenBank/DDBJ whole genome shotgun (WGS) entry which is preliminary data.</text>
</comment>
<keyword evidence="4" id="KW-1185">Reference proteome</keyword>
<dbReference type="Pfam" id="PF17482">
    <property type="entry name" value="Phage_sheath_1C"/>
    <property type="match status" value="1"/>
</dbReference>
<protein>
    <submittedName>
        <fullName evidence="3">Phage tail sheath C-terminal domain-containing protein</fullName>
    </submittedName>
</protein>
<dbReference type="InterPro" id="IPR052042">
    <property type="entry name" value="Tail_sheath_structural"/>
</dbReference>
<feature type="domain" description="Tail sheath protein C-terminal" evidence="2">
    <location>
        <begin position="35"/>
        <end position="138"/>
    </location>
</feature>
<dbReference type="Proteomes" id="UP001589887">
    <property type="component" value="Unassembled WGS sequence"/>
</dbReference>
<organism evidence="3 4">
    <name type="scientific">Streptomyces noboritoensis</name>
    <dbReference type="NCBI Taxonomy" id="67337"/>
    <lineage>
        <taxon>Bacteria</taxon>
        <taxon>Bacillati</taxon>
        <taxon>Actinomycetota</taxon>
        <taxon>Actinomycetes</taxon>
        <taxon>Kitasatosporales</taxon>
        <taxon>Streptomycetaceae</taxon>
        <taxon>Streptomyces</taxon>
    </lineage>
</organism>
<dbReference type="EMBL" id="JBHMQV010000001">
    <property type="protein sequence ID" value="MFC0842141.1"/>
    <property type="molecule type" value="Genomic_DNA"/>
</dbReference>
<proteinExistence type="inferred from homology"/>